<sequence length="148" mass="16181">MVLHADFVVVFDHHITNDVGVATHNALPTNDVSVWMDIGVAAIDGALGIDQRLEHFVDDHDCGKSPAAGLWMISCNRCNWFADIADYIGGKHRLVATDESIGRRTGHISCGDNRFDTGDSICARDVDTHDARRRVGRTKRGAPEAILC</sequence>
<proteinExistence type="predicted"/>
<evidence type="ECO:0000313" key="1">
    <source>
        <dbReference type="EMBL" id="CAB4809738.1"/>
    </source>
</evidence>
<dbReference type="EMBL" id="CAFAAI010000285">
    <property type="protein sequence ID" value="CAB4809738.1"/>
    <property type="molecule type" value="Genomic_DNA"/>
</dbReference>
<name>A0A6J6YR78_9ZZZZ</name>
<accession>A0A6J6YR78</accession>
<dbReference type="AlphaFoldDB" id="A0A6J6YR78"/>
<reference evidence="1" key="1">
    <citation type="submission" date="2020-05" db="EMBL/GenBank/DDBJ databases">
        <authorList>
            <person name="Chiriac C."/>
            <person name="Salcher M."/>
            <person name="Ghai R."/>
            <person name="Kavagutti S V."/>
        </authorList>
    </citation>
    <scope>NUCLEOTIDE SEQUENCE</scope>
</reference>
<organism evidence="1">
    <name type="scientific">freshwater metagenome</name>
    <dbReference type="NCBI Taxonomy" id="449393"/>
    <lineage>
        <taxon>unclassified sequences</taxon>
        <taxon>metagenomes</taxon>
        <taxon>ecological metagenomes</taxon>
    </lineage>
</organism>
<protein>
    <submittedName>
        <fullName evidence="1">Unannotated protein</fullName>
    </submittedName>
</protein>
<gene>
    <name evidence="1" type="ORF">UFOPK2992_01495</name>
</gene>